<feature type="compositionally biased region" description="Basic and acidic residues" evidence="1">
    <location>
        <begin position="10"/>
        <end position="20"/>
    </location>
</feature>
<dbReference type="PANTHER" id="PTHR10438">
    <property type="entry name" value="THIOREDOXIN"/>
    <property type="match status" value="1"/>
</dbReference>
<keyword evidence="4" id="KW-1185">Reference proteome</keyword>
<evidence type="ECO:0000256" key="1">
    <source>
        <dbReference type="SAM" id="MobiDB-lite"/>
    </source>
</evidence>
<dbReference type="SUPFAM" id="SSF52833">
    <property type="entry name" value="Thioredoxin-like"/>
    <property type="match status" value="1"/>
</dbReference>
<dbReference type="InterPro" id="IPR017937">
    <property type="entry name" value="Thioredoxin_CS"/>
</dbReference>
<sequence length="144" mass="16108">MGANESMAVRPEETGGELRKMTPNQCVPTGNEVIVFHSPAQWKHHFGAARDSNQLMVIDFTATWCGPCRFIEPHIKEFAAQYSDVVFIKIDVDELPMVAAEFGAQTLPAFVLIKKGRAIDRVVGVKVDELRTKIEKHRAQPHPL</sequence>
<dbReference type="PROSITE" id="PS51352">
    <property type="entry name" value="THIOREDOXIN_2"/>
    <property type="match status" value="1"/>
</dbReference>
<dbReference type="OMA" id="FVFMKRG"/>
<proteinExistence type="predicted"/>
<evidence type="ECO:0000313" key="3">
    <source>
        <dbReference type="EnsemblPlants" id="Kaladp0101s0285.1.v1.1"/>
    </source>
</evidence>
<evidence type="ECO:0000259" key="2">
    <source>
        <dbReference type="PROSITE" id="PS51352"/>
    </source>
</evidence>
<dbReference type="Gene3D" id="3.40.30.10">
    <property type="entry name" value="Glutaredoxin"/>
    <property type="match status" value="1"/>
</dbReference>
<dbReference type="AlphaFoldDB" id="A0A7N1A7F6"/>
<dbReference type="Proteomes" id="UP000594263">
    <property type="component" value="Unplaced"/>
</dbReference>
<dbReference type="EnsemblPlants" id="Kaladp0101s0285.1.v1.1">
    <property type="protein sequence ID" value="Kaladp0101s0285.1.v1.1"/>
    <property type="gene ID" value="Kaladp0101s0285.v1.1"/>
</dbReference>
<accession>A0A7N1A7F6</accession>
<dbReference type="CDD" id="cd02947">
    <property type="entry name" value="TRX_family"/>
    <property type="match status" value="1"/>
</dbReference>
<dbReference type="Gramene" id="Kaladp0101s0285.1.v1.1">
    <property type="protein sequence ID" value="Kaladp0101s0285.1.v1.1"/>
    <property type="gene ID" value="Kaladp0101s0285.v1.1"/>
</dbReference>
<evidence type="ECO:0000313" key="4">
    <source>
        <dbReference type="Proteomes" id="UP000594263"/>
    </source>
</evidence>
<organism evidence="3 4">
    <name type="scientific">Kalanchoe fedtschenkoi</name>
    <name type="common">Lavender scallops</name>
    <name type="synonym">South American air plant</name>
    <dbReference type="NCBI Taxonomy" id="63787"/>
    <lineage>
        <taxon>Eukaryota</taxon>
        <taxon>Viridiplantae</taxon>
        <taxon>Streptophyta</taxon>
        <taxon>Embryophyta</taxon>
        <taxon>Tracheophyta</taxon>
        <taxon>Spermatophyta</taxon>
        <taxon>Magnoliopsida</taxon>
        <taxon>eudicotyledons</taxon>
        <taxon>Gunneridae</taxon>
        <taxon>Pentapetalae</taxon>
        <taxon>Saxifragales</taxon>
        <taxon>Crassulaceae</taxon>
        <taxon>Kalanchoe</taxon>
    </lineage>
</organism>
<dbReference type="PROSITE" id="PS00194">
    <property type="entry name" value="THIOREDOXIN_1"/>
    <property type="match status" value="1"/>
</dbReference>
<dbReference type="PANTHER" id="PTHR10438:SF463">
    <property type="entry name" value="THIOREDOXIN"/>
    <property type="match status" value="1"/>
</dbReference>
<dbReference type="Pfam" id="PF00085">
    <property type="entry name" value="Thioredoxin"/>
    <property type="match status" value="1"/>
</dbReference>
<dbReference type="InterPro" id="IPR013766">
    <property type="entry name" value="Thioredoxin_domain"/>
</dbReference>
<name>A0A7N1A7F6_KALFE</name>
<dbReference type="InterPro" id="IPR036249">
    <property type="entry name" value="Thioredoxin-like_sf"/>
</dbReference>
<feature type="region of interest" description="Disordered" evidence="1">
    <location>
        <begin position="1"/>
        <end position="23"/>
    </location>
</feature>
<protein>
    <recommendedName>
        <fullName evidence="2">Thioredoxin domain-containing protein</fullName>
    </recommendedName>
</protein>
<dbReference type="InterPro" id="IPR050620">
    <property type="entry name" value="Thioredoxin_H-type-like"/>
</dbReference>
<reference evidence="3" key="1">
    <citation type="submission" date="2021-01" db="UniProtKB">
        <authorList>
            <consortium name="EnsemblPlants"/>
        </authorList>
    </citation>
    <scope>IDENTIFICATION</scope>
</reference>
<feature type="domain" description="Thioredoxin" evidence="2">
    <location>
        <begin position="16"/>
        <end position="139"/>
    </location>
</feature>